<feature type="active site" evidence="9">
    <location>
        <position position="164"/>
    </location>
</feature>
<dbReference type="RefSeq" id="WP_020935041.1">
    <property type="nucleotide sequence ID" value="NC_021915.1"/>
</dbReference>
<keyword evidence="7 9" id="KW-0233">DNA recombination</keyword>
<dbReference type="SUPFAM" id="SSF47823">
    <property type="entry name" value="lambda integrase-like, N-terminal domain"/>
    <property type="match status" value="1"/>
</dbReference>
<evidence type="ECO:0000256" key="7">
    <source>
        <dbReference type="ARBA" id="ARBA00023172"/>
    </source>
</evidence>
<evidence type="ECO:0000256" key="9">
    <source>
        <dbReference type="HAMAP-Rule" id="MF_01808"/>
    </source>
</evidence>
<evidence type="ECO:0000256" key="1">
    <source>
        <dbReference type="ARBA" id="ARBA00004496"/>
    </source>
</evidence>
<evidence type="ECO:0000259" key="10">
    <source>
        <dbReference type="PROSITE" id="PS51898"/>
    </source>
</evidence>
<evidence type="ECO:0000256" key="8">
    <source>
        <dbReference type="ARBA" id="ARBA00023306"/>
    </source>
</evidence>
<dbReference type="GO" id="GO:0009037">
    <property type="term" value="F:tyrosine-based site-specific recombinase activity"/>
    <property type="evidence" value="ECO:0007669"/>
    <property type="project" value="UniProtKB-UniRule"/>
</dbReference>
<comment type="subcellular location">
    <subcellularLocation>
        <location evidence="1 9">Cytoplasm</location>
    </subcellularLocation>
</comment>
<name>S5TK46_9CORY</name>
<reference evidence="12 13" key="1">
    <citation type="submission" date="2012-11" db="EMBL/GenBank/DDBJ databases">
        <title>The complete genome sequence of Corynebacterium maris Coryn-1 (=DSM 45190).</title>
        <authorList>
            <person name="Schaffert L."/>
            <person name="Albersmeier A."/>
            <person name="Kalinowski J."/>
            <person name="Ruckert C."/>
        </authorList>
    </citation>
    <scope>NUCLEOTIDE SEQUENCE [LARGE SCALE GENOMIC DNA]</scope>
    <source>
        <strain evidence="13">Coryn-1</strain>
    </source>
</reference>
<feature type="domain" description="Tyr recombinase" evidence="10">
    <location>
        <begin position="120"/>
        <end position="310"/>
    </location>
</feature>
<accession>S5TK46</accession>
<feature type="active site" evidence="9">
    <location>
        <position position="262"/>
    </location>
</feature>
<evidence type="ECO:0000259" key="11">
    <source>
        <dbReference type="PROSITE" id="PS51900"/>
    </source>
</evidence>
<dbReference type="PROSITE" id="PS51898">
    <property type="entry name" value="TYR_RECOMBINASE"/>
    <property type="match status" value="1"/>
</dbReference>
<comment type="subunit">
    <text evidence="9">Forms a cyclic heterotetrameric complex composed of two molecules of XerC and two molecules of XerD.</text>
</comment>
<feature type="domain" description="Core-binding (CB)" evidence="11">
    <location>
        <begin position="18"/>
        <end position="99"/>
    </location>
</feature>
<feature type="active site" description="O-(3'-phospho-DNA)-tyrosine intermediate" evidence="9">
    <location>
        <position position="297"/>
    </location>
</feature>
<dbReference type="GO" id="GO:0051301">
    <property type="term" value="P:cell division"/>
    <property type="evidence" value="ECO:0007669"/>
    <property type="project" value="UniProtKB-KW"/>
</dbReference>
<evidence type="ECO:0000256" key="6">
    <source>
        <dbReference type="ARBA" id="ARBA00023125"/>
    </source>
</evidence>
<dbReference type="InterPro" id="IPR004107">
    <property type="entry name" value="Integrase_SAM-like_N"/>
</dbReference>
<evidence type="ECO:0000313" key="12">
    <source>
        <dbReference type="EMBL" id="AGS35108.1"/>
    </source>
</evidence>
<keyword evidence="4 9" id="KW-0159">Chromosome partition</keyword>
<feature type="active site" evidence="9">
    <location>
        <position position="188"/>
    </location>
</feature>
<keyword evidence="5 9" id="KW-0229">DNA integration</keyword>
<dbReference type="STRING" id="1224163.B841_08175"/>
<dbReference type="Pfam" id="PF00589">
    <property type="entry name" value="Phage_integrase"/>
    <property type="match status" value="1"/>
</dbReference>
<dbReference type="PATRIC" id="fig|1224163.3.peg.1642"/>
<evidence type="ECO:0000256" key="3">
    <source>
        <dbReference type="ARBA" id="ARBA00022618"/>
    </source>
</evidence>
<dbReference type="HAMAP" id="MF_01808">
    <property type="entry name" value="Recomb_XerC_XerD"/>
    <property type="match status" value="1"/>
</dbReference>
<feature type="active site" evidence="9">
    <location>
        <position position="288"/>
    </location>
</feature>
<dbReference type="eggNOG" id="COG4974">
    <property type="taxonomic scope" value="Bacteria"/>
</dbReference>
<dbReference type="SUPFAM" id="SSF56349">
    <property type="entry name" value="DNA breaking-rejoining enzymes"/>
    <property type="match status" value="1"/>
</dbReference>
<organism evidence="12 13">
    <name type="scientific">Corynebacterium maris DSM 45190</name>
    <dbReference type="NCBI Taxonomy" id="1224163"/>
    <lineage>
        <taxon>Bacteria</taxon>
        <taxon>Bacillati</taxon>
        <taxon>Actinomycetota</taxon>
        <taxon>Actinomycetes</taxon>
        <taxon>Mycobacteriales</taxon>
        <taxon>Corynebacteriaceae</taxon>
        <taxon>Corynebacterium</taxon>
    </lineage>
</organism>
<keyword evidence="3 9" id="KW-0132">Cell division</keyword>
<dbReference type="AlphaFoldDB" id="S5TK46"/>
<dbReference type="Pfam" id="PF02899">
    <property type="entry name" value="Phage_int_SAM_1"/>
    <property type="match status" value="1"/>
</dbReference>
<evidence type="ECO:0000256" key="4">
    <source>
        <dbReference type="ARBA" id="ARBA00022829"/>
    </source>
</evidence>
<dbReference type="GO" id="GO:0005737">
    <property type="term" value="C:cytoplasm"/>
    <property type="evidence" value="ECO:0007669"/>
    <property type="project" value="UniProtKB-SubCell"/>
</dbReference>
<dbReference type="InterPro" id="IPR013762">
    <property type="entry name" value="Integrase-like_cat_sf"/>
</dbReference>
<dbReference type="InterPro" id="IPR050090">
    <property type="entry name" value="Tyrosine_recombinase_XerCD"/>
</dbReference>
<evidence type="ECO:0000256" key="2">
    <source>
        <dbReference type="ARBA" id="ARBA00022490"/>
    </source>
</evidence>
<feature type="active site" evidence="9">
    <location>
        <position position="265"/>
    </location>
</feature>
<dbReference type="EMBL" id="CP003924">
    <property type="protein sequence ID" value="AGS35108.1"/>
    <property type="molecule type" value="Genomic_DNA"/>
</dbReference>
<keyword evidence="6 9" id="KW-0238">DNA-binding</keyword>
<dbReference type="PANTHER" id="PTHR30349:SF77">
    <property type="entry name" value="TYROSINE RECOMBINASE XERC"/>
    <property type="match status" value="1"/>
</dbReference>
<dbReference type="PANTHER" id="PTHR30349">
    <property type="entry name" value="PHAGE INTEGRASE-RELATED"/>
    <property type="match status" value="1"/>
</dbReference>
<evidence type="ECO:0000256" key="5">
    <source>
        <dbReference type="ARBA" id="ARBA00022908"/>
    </source>
</evidence>
<dbReference type="GO" id="GO:0006313">
    <property type="term" value="P:DNA transposition"/>
    <property type="evidence" value="ECO:0007669"/>
    <property type="project" value="UniProtKB-UniRule"/>
</dbReference>
<dbReference type="PROSITE" id="PS51900">
    <property type="entry name" value="CB"/>
    <property type="match status" value="1"/>
</dbReference>
<comment type="function">
    <text evidence="9">Site-specific tyrosine recombinase, which acts by catalyzing the cutting and rejoining of the recombining DNA molecules. The XerC-XerD complex is essential to convert dimers of the bacterial chromosome into monomers to permit their segregation at cell division. It also contributes to the segregational stability of plasmids.</text>
</comment>
<dbReference type="HOGENOM" id="CLU_027562_9_0_11"/>
<comment type="similarity">
    <text evidence="9">Belongs to the 'phage' integrase family. XerC subfamily.</text>
</comment>
<dbReference type="GO" id="GO:0003677">
    <property type="term" value="F:DNA binding"/>
    <property type="evidence" value="ECO:0007669"/>
    <property type="project" value="UniProtKB-UniRule"/>
</dbReference>
<sequence length="316" mass="34101">MGEHETTSLDGSDGSRNRQMVEAIEDFAEHQSLVLGRSPATVKSYRSDLLDMAEHIPTFTQFTINKLRSWLGRSVAQGKARSTLARRTAAVRAFSKWALRRGHISADAAARLATPKLGRNLPSVLTADDAESVVTRPLAADGPAEPEALRDAAMLELLYATGMRVAELCGLDLGDVDLDRGHARVTGKGNKQRVVPFGASAADAVKQWLAHGRSPLVSANTTGDAYQALFLGARGGRIDQRQVRRIVDKIAAETGTGDLTPHGLRHSAATHLLEGGADLRVVQELLGHSSLQTTQLYTHVSAERLKEVFKQAHPRA</sequence>
<gene>
    <name evidence="9 12" type="primary">xerC</name>
    <name evidence="12" type="ORF">B841_08175</name>
</gene>
<keyword evidence="13" id="KW-1185">Reference proteome</keyword>
<dbReference type="InterPro" id="IPR002104">
    <property type="entry name" value="Integrase_catalytic"/>
</dbReference>
<dbReference type="InterPro" id="IPR023009">
    <property type="entry name" value="Tyrosine_recombinase_XerC/XerD"/>
</dbReference>
<dbReference type="Gene3D" id="1.10.150.130">
    <property type="match status" value="1"/>
</dbReference>
<evidence type="ECO:0000313" key="13">
    <source>
        <dbReference type="Proteomes" id="UP000015388"/>
    </source>
</evidence>
<dbReference type="Proteomes" id="UP000015388">
    <property type="component" value="Chromosome"/>
</dbReference>
<dbReference type="CDD" id="cd00798">
    <property type="entry name" value="INT_XerDC_C"/>
    <property type="match status" value="1"/>
</dbReference>
<dbReference type="InterPro" id="IPR044068">
    <property type="entry name" value="CB"/>
</dbReference>
<dbReference type="NCBIfam" id="NF001399">
    <property type="entry name" value="PRK00283.1"/>
    <property type="match status" value="1"/>
</dbReference>
<dbReference type="GO" id="GO:0007059">
    <property type="term" value="P:chromosome segregation"/>
    <property type="evidence" value="ECO:0007669"/>
    <property type="project" value="UniProtKB-UniRule"/>
</dbReference>
<dbReference type="Gene3D" id="1.10.443.10">
    <property type="entry name" value="Intergrase catalytic core"/>
    <property type="match status" value="1"/>
</dbReference>
<keyword evidence="2 9" id="KW-0963">Cytoplasm</keyword>
<dbReference type="InterPro" id="IPR010998">
    <property type="entry name" value="Integrase_recombinase_N"/>
</dbReference>
<dbReference type="InterPro" id="IPR011010">
    <property type="entry name" value="DNA_brk_join_enz"/>
</dbReference>
<keyword evidence="8 9" id="KW-0131">Cell cycle</keyword>
<protein>
    <recommendedName>
        <fullName evidence="9">Tyrosine recombinase XerC</fullName>
    </recommendedName>
</protein>
<dbReference type="KEGG" id="cmd:B841_08175"/>
<proteinExistence type="inferred from homology"/>